<dbReference type="EMBL" id="BARS01040302">
    <property type="protein sequence ID" value="GAG34276.1"/>
    <property type="molecule type" value="Genomic_DNA"/>
</dbReference>
<sequence>MLEHKKDLIARDADTILHMGKRWLRLENALEANIQVLSLDMVAAKEAGEDITRTALYRRSRYQSLVAQTRDEITAYNTWADEFIGGNQLQYGKLGIEHGVDAVQGVLMEGGEGVGAFFDRLPVSAVETMVGVATDGGPIQVLLEKAYPEAVDRM</sequence>
<name>X0YBR4_9ZZZZ</name>
<dbReference type="AlphaFoldDB" id="X0YBR4"/>
<organism evidence="1">
    <name type="scientific">marine sediment metagenome</name>
    <dbReference type="NCBI Taxonomy" id="412755"/>
    <lineage>
        <taxon>unclassified sequences</taxon>
        <taxon>metagenomes</taxon>
        <taxon>ecological metagenomes</taxon>
    </lineage>
</organism>
<protein>
    <submittedName>
        <fullName evidence="1">Uncharacterized protein</fullName>
    </submittedName>
</protein>
<reference evidence="1" key="1">
    <citation type="journal article" date="2014" name="Front. Microbiol.">
        <title>High frequency of phylogenetically diverse reductive dehalogenase-homologous genes in deep subseafloor sedimentary metagenomes.</title>
        <authorList>
            <person name="Kawai M."/>
            <person name="Futagami T."/>
            <person name="Toyoda A."/>
            <person name="Takaki Y."/>
            <person name="Nishi S."/>
            <person name="Hori S."/>
            <person name="Arai W."/>
            <person name="Tsubouchi T."/>
            <person name="Morono Y."/>
            <person name="Uchiyama I."/>
            <person name="Ito T."/>
            <person name="Fujiyama A."/>
            <person name="Inagaki F."/>
            <person name="Takami H."/>
        </authorList>
    </citation>
    <scope>NUCLEOTIDE SEQUENCE</scope>
    <source>
        <strain evidence="1">Expedition CK06-06</strain>
    </source>
</reference>
<evidence type="ECO:0000313" key="1">
    <source>
        <dbReference type="EMBL" id="GAG34276.1"/>
    </source>
</evidence>
<proteinExistence type="predicted"/>
<accession>X0YBR4</accession>
<comment type="caution">
    <text evidence="1">The sequence shown here is derived from an EMBL/GenBank/DDBJ whole genome shotgun (WGS) entry which is preliminary data.</text>
</comment>
<gene>
    <name evidence="1" type="ORF">S01H1_61466</name>
</gene>
<feature type="non-terminal residue" evidence="1">
    <location>
        <position position="154"/>
    </location>
</feature>